<proteinExistence type="predicted"/>
<name>A0A8J6NX93_9GAMM</name>
<dbReference type="AlphaFoldDB" id="A0A8J6NX93"/>
<organism evidence="2 3">
    <name type="scientific">Candidatus Thiopontia autotrophica</name>
    <dbReference type="NCBI Taxonomy" id="2841688"/>
    <lineage>
        <taxon>Bacteria</taxon>
        <taxon>Pseudomonadati</taxon>
        <taxon>Pseudomonadota</taxon>
        <taxon>Gammaproteobacteria</taxon>
        <taxon>Candidatus Thiopontia</taxon>
    </lineage>
</organism>
<comment type="caution">
    <text evidence="2">The sequence shown here is derived from an EMBL/GenBank/DDBJ whole genome shotgun (WGS) entry which is preliminary data.</text>
</comment>
<keyword evidence="1" id="KW-0472">Membrane</keyword>
<sequence>MEWWQEISGWFSANEELLFWIGIGSAIMLVASIAALPWLVSRIPEDYFDHTKEPTVAPLKGHPAARFLVHLVRNLIGLVLIIAGILMLFLPGQGLLTLLLGIMMTHFPGKYHVEQWFIRQPGILTAINWFREKGGTAPLIVKEIHDN</sequence>
<evidence type="ECO:0000256" key="1">
    <source>
        <dbReference type="SAM" id="Phobius"/>
    </source>
</evidence>
<accession>A0A8J6NX93</accession>
<dbReference type="Pfam" id="PF09656">
    <property type="entry name" value="PGPGW"/>
    <property type="match status" value="1"/>
</dbReference>
<evidence type="ECO:0000313" key="2">
    <source>
        <dbReference type="EMBL" id="MBC8519821.1"/>
    </source>
</evidence>
<dbReference type="InterPro" id="IPR019099">
    <property type="entry name" value="Uncharacterised_PGPGW_TM"/>
</dbReference>
<dbReference type="EMBL" id="JACNFK010000027">
    <property type="protein sequence ID" value="MBC8519821.1"/>
    <property type="molecule type" value="Genomic_DNA"/>
</dbReference>
<feature type="transmembrane region" description="Helical" evidence="1">
    <location>
        <begin position="75"/>
        <end position="102"/>
    </location>
</feature>
<evidence type="ECO:0008006" key="4">
    <source>
        <dbReference type="Google" id="ProtNLM"/>
    </source>
</evidence>
<keyword evidence="1" id="KW-1133">Transmembrane helix</keyword>
<keyword evidence="1" id="KW-0812">Transmembrane</keyword>
<reference evidence="2 3" key="1">
    <citation type="submission" date="2020-08" db="EMBL/GenBank/DDBJ databases">
        <title>Bridging the membrane lipid divide: bacteria of the FCB group superphylum have the potential to synthesize archaeal ether lipids.</title>
        <authorList>
            <person name="Villanueva L."/>
            <person name="Von Meijenfeldt F.A.B."/>
            <person name="Westbye A.B."/>
            <person name="Yadav S."/>
            <person name="Hopmans E.C."/>
            <person name="Dutilh B.E."/>
            <person name="Sinninghe Damste J.S."/>
        </authorList>
    </citation>
    <scope>NUCLEOTIDE SEQUENCE [LARGE SCALE GENOMIC DNA]</scope>
    <source>
        <strain evidence="2">NIOZ-UU100</strain>
    </source>
</reference>
<gene>
    <name evidence="2" type="ORF">H8D24_05390</name>
</gene>
<feature type="transmembrane region" description="Helical" evidence="1">
    <location>
        <begin position="17"/>
        <end position="40"/>
    </location>
</feature>
<protein>
    <recommendedName>
        <fullName evidence="4">Transmembrane protein</fullName>
    </recommendedName>
</protein>
<evidence type="ECO:0000313" key="3">
    <source>
        <dbReference type="Proteomes" id="UP000654401"/>
    </source>
</evidence>
<dbReference type="Proteomes" id="UP000654401">
    <property type="component" value="Unassembled WGS sequence"/>
</dbReference>